<dbReference type="PANTHER" id="PTHR28259">
    <property type="entry name" value="FLUORIDE EXPORT PROTEIN 1-RELATED"/>
    <property type="match status" value="1"/>
</dbReference>
<dbReference type="Proteomes" id="UP000651208">
    <property type="component" value="Unassembled WGS sequence"/>
</dbReference>
<evidence type="ECO:0000256" key="10">
    <source>
        <dbReference type="ARBA" id="ARBA00035120"/>
    </source>
</evidence>
<feature type="transmembrane region" description="Helical" evidence="12">
    <location>
        <begin position="95"/>
        <end position="123"/>
    </location>
</feature>
<evidence type="ECO:0000256" key="11">
    <source>
        <dbReference type="ARBA" id="ARBA00035585"/>
    </source>
</evidence>
<evidence type="ECO:0000256" key="1">
    <source>
        <dbReference type="ARBA" id="ARBA00004651"/>
    </source>
</evidence>
<feature type="binding site" evidence="12">
    <location>
        <position position="77"/>
    </location>
    <ligand>
        <name>Na(+)</name>
        <dbReference type="ChEBI" id="CHEBI:29101"/>
        <note>structural</note>
    </ligand>
</feature>
<evidence type="ECO:0000313" key="13">
    <source>
        <dbReference type="EMBL" id="MBC9130828.1"/>
    </source>
</evidence>
<evidence type="ECO:0000256" key="8">
    <source>
        <dbReference type="ARBA" id="ARBA00023136"/>
    </source>
</evidence>
<keyword evidence="12" id="KW-0813">Transport</keyword>
<keyword evidence="4 12" id="KW-0812">Transmembrane</keyword>
<evidence type="ECO:0000256" key="2">
    <source>
        <dbReference type="ARBA" id="ARBA00022475"/>
    </source>
</evidence>
<reference evidence="13 14" key="1">
    <citation type="submission" date="2020-06" db="EMBL/GenBank/DDBJ databases">
        <title>Frischella cerana isolated from Apis cerana gut homogenate.</title>
        <authorList>
            <person name="Wolter L.A."/>
            <person name="Suenami S."/>
            <person name="Miyazaki R."/>
        </authorList>
    </citation>
    <scope>NUCLEOTIDE SEQUENCE [LARGE SCALE GENOMIC DNA]</scope>
    <source>
        <strain evidence="13 14">Ac13</strain>
    </source>
</reference>
<dbReference type="NCBIfam" id="TIGR00494">
    <property type="entry name" value="crcB"/>
    <property type="match status" value="1"/>
</dbReference>
<keyword evidence="7 12" id="KW-0406">Ion transport</keyword>
<comment type="function">
    <text evidence="12">Fluoride-specific ion channel. Important for reducing fluoride concentration in the cell, thus reducing its toxicity.</text>
</comment>
<gene>
    <name evidence="12 13" type="primary">crcB</name>
    <name evidence="12" type="synonym">fluC</name>
    <name evidence="13" type="ORF">FcAc13_05840</name>
</gene>
<evidence type="ECO:0000256" key="5">
    <source>
        <dbReference type="ARBA" id="ARBA00022989"/>
    </source>
</evidence>
<comment type="activity regulation">
    <text evidence="12">Na(+) is not transported, but it plays an essential structural role and its presence is essential for fluoride channel function.</text>
</comment>
<keyword evidence="3" id="KW-0997">Cell inner membrane</keyword>
<evidence type="ECO:0000256" key="4">
    <source>
        <dbReference type="ARBA" id="ARBA00022692"/>
    </source>
</evidence>
<proteinExistence type="inferred from homology"/>
<feature type="transmembrane region" description="Helical" evidence="12">
    <location>
        <begin position="66"/>
        <end position="89"/>
    </location>
</feature>
<protein>
    <recommendedName>
        <fullName evidence="12">Fluoride-specific ion channel FluC</fullName>
    </recommendedName>
</protein>
<keyword evidence="8 12" id="KW-0472">Membrane</keyword>
<keyword evidence="6 12" id="KW-0915">Sodium</keyword>
<evidence type="ECO:0000256" key="6">
    <source>
        <dbReference type="ARBA" id="ARBA00023053"/>
    </source>
</evidence>
<comment type="similarity">
    <text evidence="10 12">Belongs to the fluoride channel Fluc/FEX (TC 1.A.43) family.</text>
</comment>
<dbReference type="NCBIfam" id="NF010792">
    <property type="entry name" value="PRK14196.1"/>
    <property type="match status" value="1"/>
</dbReference>
<comment type="subcellular location">
    <subcellularLocation>
        <location evidence="1 12">Cell membrane</location>
        <topology evidence="1 12">Multi-pass membrane protein</topology>
    </subcellularLocation>
</comment>
<keyword evidence="12" id="KW-0479">Metal-binding</keyword>
<dbReference type="RefSeq" id="WP_187755277.1">
    <property type="nucleotide sequence ID" value="NZ_JABURY010000014.1"/>
</dbReference>
<feature type="binding site" evidence="12">
    <location>
        <position position="74"/>
    </location>
    <ligand>
        <name>Na(+)</name>
        <dbReference type="ChEBI" id="CHEBI:29101"/>
        <note>structural</note>
    </ligand>
</feature>
<comment type="catalytic activity">
    <reaction evidence="11">
        <text>fluoride(in) = fluoride(out)</text>
        <dbReference type="Rhea" id="RHEA:76159"/>
        <dbReference type="ChEBI" id="CHEBI:17051"/>
    </reaction>
    <physiologicalReaction direction="left-to-right" evidence="11">
        <dbReference type="Rhea" id="RHEA:76160"/>
    </physiologicalReaction>
</comment>
<dbReference type="PANTHER" id="PTHR28259:SF1">
    <property type="entry name" value="FLUORIDE EXPORT PROTEIN 1-RELATED"/>
    <property type="match status" value="1"/>
</dbReference>
<keyword evidence="9 12" id="KW-0407">Ion channel</keyword>
<name>A0ABR7QX79_9GAMM</name>
<dbReference type="Pfam" id="PF02537">
    <property type="entry name" value="CRCB"/>
    <property type="match status" value="1"/>
</dbReference>
<evidence type="ECO:0000256" key="12">
    <source>
        <dbReference type="HAMAP-Rule" id="MF_00454"/>
    </source>
</evidence>
<keyword evidence="2 12" id="KW-1003">Cell membrane</keyword>
<sequence length="124" mass="13659">MLKAIVAIIIGSSLGGLSRWLLSTRFNPLLTIPFGTLLSNLLAGYIIGYALMFFTNHPNITPEWRLLIMTGFCGGLSTFSTFSVEVILFFQRGQIGLGCITILMHVIGSLVMTILGIMTFNWLK</sequence>
<dbReference type="EMBL" id="JABURY010000014">
    <property type="protein sequence ID" value="MBC9130828.1"/>
    <property type="molecule type" value="Genomic_DNA"/>
</dbReference>
<accession>A0ABR7QX79</accession>
<keyword evidence="5 12" id="KW-1133">Transmembrane helix</keyword>
<keyword evidence="14" id="KW-1185">Reference proteome</keyword>
<dbReference type="HAMAP" id="MF_00454">
    <property type="entry name" value="FluC"/>
    <property type="match status" value="1"/>
</dbReference>
<evidence type="ECO:0000256" key="9">
    <source>
        <dbReference type="ARBA" id="ARBA00023303"/>
    </source>
</evidence>
<dbReference type="InterPro" id="IPR003691">
    <property type="entry name" value="FluC"/>
</dbReference>
<evidence type="ECO:0000256" key="7">
    <source>
        <dbReference type="ARBA" id="ARBA00023065"/>
    </source>
</evidence>
<comment type="caution">
    <text evidence="13">The sequence shown here is derived from an EMBL/GenBank/DDBJ whole genome shotgun (WGS) entry which is preliminary data.</text>
</comment>
<feature type="transmembrane region" description="Helical" evidence="12">
    <location>
        <begin position="34"/>
        <end position="54"/>
    </location>
</feature>
<evidence type="ECO:0000313" key="14">
    <source>
        <dbReference type="Proteomes" id="UP000651208"/>
    </source>
</evidence>
<evidence type="ECO:0000256" key="3">
    <source>
        <dbReference type="ARBA" id="ARBA00022519"/>
    </source>
</evidence>
<organism evidence="13 14">
    <name type="scientific">Frischella japonica</name>
    <dbReference type="NCBI Taxonomy" id="2741544"/>
    <lineage>
        <taxon>Bacteria</taxon>
        <taxon>Pseudomonadati</taxon>
        <taxon>Pseudomonadota</taxon>
        <taxon>Gammaproteobacteria</taxon>
        <taxon>Orbales</taxon>
        <taxon>Orbaceae</taxon>
        <taxon>Frischella</taxon>
    </lineage>
</organism>